<protein>
    <submittedName>
        <fullName evidence="1">Uncharacterized protein</fullName>
    </submittedName>
</protein>
<dbReference type="STRING" id="52.CMC5_047060"/>
<dbReference type="Proteomes" id="UP000067626">
    <property type="component" value="Chromosome"/>
</dbReference>
<evidence type="ECO:0000313" key="1">
    <source>
        <dbReference type="EMBL" id="AKT40550.1"/>
    </source>
</evidence>
<dbReference type="KEGG" id="ccro:CMC5_047060"/>
<name>A0A0K1EI65_CHOCO</name>
<organism evidence="1 2">
    <name type="scientific">Chondromyces crocatus</name>
    <dbReference type="NCBI Taxonomy" id="52"/>
    <lineage>
        <taxon>Bacteria</taxon>
        <taxon>Pseudomonadati</taxon>
        <taxon>Myxococcota</taxon>
        <taxon>Polyangia</taxon>
        <taxon>Polyangiales</taxon>
        <taxon>Polyangiaceae</taxon>
        <taxon>Chondromyces</taxon>
    </lineage>
</organism>
<keyword evidence="2" id="KW-1185">Reference proteome</keyword>
<dbReference type="EMBL" id="CP012159">
    <property type="protein sequence ID" value="AKT40550.1"/>
    <property type="molecule type" value="Genomic_DNA"/>
</dbReference>
<dbReference type="AlphaFoldDB" id="A0A0K1EI65"/>
<evidence type="ECO:0000313" key="2">
    <source>
        <dbReference type="Proteomes" id="UP000067626"/>
    </source>
</evidence>
<reference evidence="1 2" key="1">
    <citation type="submission" date="2015-07" db="EMBL/GenBank/DDBJ databases">
        <title>Genome analysis of myxobacterium Chondromyces crocatus Cm c5 reveals a high potential for natural compound synthesis and the genetic basis for the loss of fruiting body formation.</title>
        <authorList>
            <person name="Zaburannyi N."/>
            <person name="Bunk B."/>
            <person name="Maier J."/>
            <person name="Overmann J."/>
            <person name="Mueller R."/>
        </authorList>
    </citation>
    <scope>NUCLEOTIDE SEQUENCE [LARGE SCALE GENOMIC DNA]</scope>
    <source>
        <strain evidence="1 2">Cm c5</strain>
    </source>
</reference>
<proteinExistence type="predicted"/>
<sequence>MGRVAGGTGDDLIIAAGKSSRVRVLIRDRLLVANLWQGKGKTYGDTSASGYDYALAQELVRTRVPDGEILAALAARGGAHGRDAAYLLRTLDAARRSRGA</sequence>
<gene>
    <name evidence="1" type="ORF">CMC5_047060</name>
</gene>
<accession>A0A0K1EI65</accession>